<proteinExistence type="predicted"/>
<accession>A0A9D2IH54</accession>
<dbReference type="InterPro" id="IPR004360">
    <property type="entry name" value="Glyas_Fos-R_dOase_dom"/>
</dbReference>
<dbReference type="PROSITE" id="PS51819">
    <property type="entry name" value="VOC"/>
    <property type="match status" value="1"/>
</dbReference>
<dbReference type="EMBL" id="DXCH01000264">
    <property type="protein sequence ID" value="HIZ08173.1"/>
    <property type="molecule type" value="Genomic_DNA"/>
</dbReference>
<dbReference type="InterPro" id="IPR029068">
    <property type="entry name" value="Glyas_Bleomycin-R_OHBP_Dase"/>
</dbReference>
<dbReference type="InterPro" id="IPR037523">
    <property type="entry name" value="VOC_core"/>
</dbReference>
<reference evidence="2" key="2">
    <citation type="submission" date="2021-04" db="EMBL/GenBank/DDBJ databases">
        <authorList>
            <person name="Gilroy R."/>
        </authorList>
    </citation>
    <scope>NUCLEOTIDE SEQUENCE</scope>
    <source>
        <strain evidence="2">CHK192-9172</strain>
    </source>
</reference>
<dbReference type="Pfam" id="PF00903">
    <property type="entry name" value="Glyoxalase"/>
    <property type="match status" value="1"/>
</dbReference>
<sequence>MEWYERVLGFRPLCINTIPGIDVRVAHMEYPGVVLELFDVKDSLELPSYRKVPNEDMKVQGNKHFSLSVPDREQTKAELKELGVEIVMTANVWNTYGIFIQDPTGNLIELFEGNMREAG</sequence>
<dbReference type="AlphaFoldDB" id="A0A9D2IH54"/>
<dbReference type="SUPFAM" id="SSF54593">
    <property type="entry name" value="Glyoxalase/Bleomycin resistance protein/Dihydroxybiphenyl dioxygenase"/>
    <property type="match status" value="1"/>
</dbReference>
<feature type="domain" description="VOC" evidence="1">
    <location>
        <begin position="1"/>
        <end position="113"/>
    </location>
</feature>
<name>A0A9D2IH54_9FIRM</name>
<gene>
    <name evidence="2" type="ORF">IAA08_09585</name>
</gene>
<evidence type="ECO:0000313" key="2">
    <source>
        <dbReference type="EMBL" id="HIZ08173.1"/>
    </source>
</evidence>
<reference evidence="2" key="1">
    <citation type="journal article" date="2021" name="PeerJ">
        <title>Extensive microbial diversity within the chicken gut microbiome revealed by metagenomics and culture.</title>
        <authorList>
            <person name="Gilroy R."/>
            <person name="Ravi A."/>
            <person name="Getino M."/>
            <person name="Pursley I."/>
            <person name="Horton D.L."/>
            <person name="Alikhan N.F."/>
            <person name="Baker D."/>
            <person name="Gharbi K."/>
            <person name="Hall N."/>
            <person name="Watson M."/>
            <person name="Adriaenssens E.M."/>
            <person name="Foster-Nyarko E."/>
            <person name="Jarju S."/>
            <person name="Secka A."/>
            <person name="Antonio M."/>
            <person name="Oren A."/>
            <person name="Chaudhuri R.R."/>
            <person name="La Ragione R."/>
            <person name="Hildebrand F."/>
            <person name="Pallen M.J."/>
        </authorList>
    </citation>
    <scope>NUCLEOTIDE SEQUENCE</scope>
    <source>
        <strain evidence="2">CHK192-9172</strain>
    </source>
</reference>
<organism evidence="2 3">
    <name type="scientific">Candidatus Eubacterium avistercoris</name>
    <dbReference type="NCBI Taxonomy" id="2838567"/>
    <lineage>
        <taxon>Bacteria</taxon>
        <taxon>Bacillati</taxon>
        <taxon>Bacillota</taxon>
        <taxon>Clostridia</taxon>
        <taxon>Eubacteriales</taxon>
        <taxon>Eubacteriaceae</taxon>
        <taxon>Eubacterium</taxon>
    </lineage>
</organism>
<evidence type="ECO:0000313" key="3">
    <source>
        <dbReference type="Proteomes" id="UP000824024"/>
    </source>
</evidence>
<protein>
    <submittedName>
        <fullName evidence="2">VOC family protein</fullName>
    </submittedName>
</protein>
<dbReference type="Proteomes" id="UP000824024">
    <property type="component" value="Unassembled WGS sequence"/>
</dbReference>
<dbReference type="Gene3D" id="3.10.180.10">
    <property type="entry name" value="2,3-Dihydroxybiphenyl 1,2-Dioxygenase, domain 1"/>
    <property type="match status" value="1"/>
</dbReference>
<evidence type="ECO:0000259" key="1">
    <source>
        <dbReference type="PROSITE" id="PS51819"/>
    </source>
</evidence>
<dbReference type="CDD" id="cd06587">
    <property type="entry name" value="VOC"/>
    <property type="match status" value="1"/>
</dbReference>
<comment type="caution">
    <text evidence="2">The sequence shown here is derived from an EMBL/GenBank/DDBJ whole genome shotgun (WGS) entry which is preliminary data.</text>
</comment>